<evidence type="ECO:0000313" key="3">
    <source>
        <dbReference type="Proteomes" id="UP000245890"/>
    </source>
</evidence>
<evidence type="ECO:0000313" key="2">
    <source>
        <dbReference type="EMBL" id="PVX31187.1"/>
    </source>
</evidence>
<comment type="caution">
    <text evidence="2">The sequence shown here is derived from an EMBL/GenBank/DDBJ whole genome shotgun (WGS) entry which is preliminary data.</text>
</comment>
<dbReference type="AlphaFoldDB" id="A0A2U0SIK8"/>
<accession>A0A2U0SIK8</accession>
<dbReference type="Proteomes" id="UP000245890">
    <property type="component" value="Unassembled WGS sequence"/>
</dbReference>
<dbReference type="InterPro" id="IPR011322">
    <property type="entry name" value="N-reg_PII-like_a/b"/>
</dbReference>
<keyword evidence="3" id="KW-1185">Reference proteome</keyword>
<comment type="similarity">
    <text evidence="1">Belongs to the CutA family.</text>
</comment>
<organism evidence="2 3">
    <name type="scientific">Sphingomonas pokkalii</name>
    <dbReference type="NCBI Taxonomy" id="2175090"/>
    <lineage>
        <taxon>Bacteria</taxon>
        <taxon>Pseudomonadati</taxon>
        <taxon>Pseudomonadota</taxon>
        <taxon>Alphaproteobacteria</taxon>
        <taxon>Sphingomonadales</taxon>
        <taxon>Sphingomonadaceae</taxon>
        <taxon>Sphingomonas</taxon>
    </lineage>
</organism>
<dbReference type="PANTHER" id="PTHR23419:SF8">
    <property type="entry name" value="FI09726P"/>
    <property type="match status" value="1"/>
</dbReference>
<proteinExistence type="inferred from homology"/>
<sequence length="104" mass="11580">MNDTALLYVTFASRADAERVAETVLAERLAACVNLLAPCTSIYRWQGNIERGEEVPALFKTRPALALRLRERIAAIHGYDLPVIEQWPAEAGNAVARWIADETQ</sequence>
<dbReference type="InterPro" id="IPR004323">
    <property type="entry name" value="Ion_tolerance_CutA"/>
</dbReference>
<dbReference type="EMBL" id="QENQ01000001">
    <property type="protein sequence ID" value="PVX31187.1"/>
    <property type="molecule type" value="Genomic_DNA"/>
</dbReference>
<protein>
    <submittedName>
        <fullName evidence="2">Divalent-cation tolerance protein CutA</fullName>
    </submittedName>
</protein>
<dbReference type="Pfam" id="PF03091">
    <property type="entry name" value="CutA1"/>
    <property type="match status" value="1"/>
</dbReference>
<evidence type="ECO:0000256" key="1">
    <source>
        <dbReference type="ARBA" id="ARBA00010169"/>
    </source>
</evidence>
<dbReference type="Gene3D" id="3.30.70.120">
    <property type="match status" value="1"/>
</dbReference>
<dbReference type="PANTHER" id="PTHR23419">
    <property type="entry name" value="DIVALENT CATION TOLERANCE CUTA-RELATED"/>
    <property type="match status" value="1"/>
</dbReference>
<name>A0A2U0SIK8_9SPHN</name>
<dbReference type="OrthoDB" id="37622at2"/>
<gene>
    <name evidence="2" type="ORF">DD559_19100</name>
</gene>
<dbReference type="GO" id="GO:0005507">
    <property type="term" value="F:copper ion binding"/>
    <property type="evidence" value="ECO:0007669"/>
    <property type="project" value="TreeGrafter"/>
</dbReference>
<dbReference type="SUPFAM" id="SSF54913">
    <property type="entry name" value="GlnB-like"/>
    <property type="match status" value="1"/>
</dbReference>
<reference evidence="2 3" key="1">
    <citation type="submission" date="2018-05" db="EMBL/GenBank/DDBJ databases">
        <title>Description of Sphingomonas pokkalii sp nov, isolated from the rhizosphere of saline tolerant pokkali rice and its draft genome analysis.</title>
        <authorList>
            <person name="Menon R."/>
            <person name="Kumari S."/>
            <person name="Rameshkumar N."/>
        </authorList>
    </citation>
    <scope>NUCLEOTIDE SEQUENCE [LARGE SCALE GENOMIC DNA]</scope>
    <source>
        <strain evidence="2 3">L3B27</strain>
    </source>
</reference>
<dbReference type="InterPro" id="IPR015867">
    <property type="entry name" value="N-reg_PII/ATP_PRibTrfase_C"/>
</dbReference>
<dbReference type="RefSeq" id="WP_116470574.1">
    <property type="nucleotide sequence ID" value="NZ_QENQ01000001.1"/>
</dbReference>
<dbReference type="GO" id="GO:0010038">
    <property type="term" value="P:response to metal ion"/>
    <property type="evidence" value="ECO:0007669"/>
    <property type="project" value="InterPro"/>
</dbReference>